<comment type="caution">
    <text evidence="1">The sequence shown here is derived from an EMBL/GenBank/DDBJ whole genome shotgun (WGS) entry which is preliminary data.</text>
</comment>
<sequence>MAEEKIEQLINLLLEGYDVSNKEEIISNCSFCYTNPDQYIANNEAEWVIEGDEDGAFEFSVTNELFNFLIRGDKIDEVHELIDESLNNALGDFPAGIKYAPDYFVWLQPKLNQEEPPLEIVELADSYSDELQLIIIEKHNLESISKLCQELRVHFRRTTPFQDK</sequence>
<proteinExistence type="predicted"/>
<dbReference type="RefSeq" id="WP_115973357.1">
    <property type="nucleotide sequence ID" value="NZ_QNVT01000033.1"/>
</dbReference>
<dbReference type="Proteomes" id="UP000256686">
    <property type="component" value="Unassembled WGS sequence"/>
</dbReference>
<name>A0A3D9C2F9_9FLAO</name>
<organism evidence="1 2">
    <name type="scientific">Chryseobacterium pennae</name>
    <dbReference type="NCBI Taxonomy" id="2258962"/>
    <lineage>
        <taxon>Bacteria</taxon>
        <taxon>Pseudomonadati</taxon>
        <taxon>Bacteroidota</taxon>
        <taxon>Flavobacteriia</taxon>
        <taxon>Flavobacteriales</taxon>
        <taxon>Weeksellaceae</taxon>
        <taxon>Chryseobacterium group</taxon>
        <taxon>Chryseobacterium</taxon>
    </lineage>
</organism>
<accession>A0A3D9C2F9</accession>
<dbReference type="AlphaFoldDB" id="A0A3D9C2F9"/>
<gene>
    <name evidence="1" type="ORF">DRF65_24520</name>
</gene>
<protein>
    <submittedName>
        <fullName evidence="1">Uncharacterized protein</fullName>
    </submittedName>
</protein>
<evidence type="ECO:0000313" key="2">
    <source>
        <dbReference type="Proteomes" id="UP000256686"/>
    </source>
</evidence>
<reference evidence="2" key="1">
    <citation type="submission" date="2018-06" db="EMBL/GenBank/DDBJ databases">
        <authorList>
            <person name="Lum Nde A."/>
            <person name="Hugo C."/>
        </authorList>
    </citation>
    <scope>NUCLEOTIDE SEQUENCE [LARGE SCALE GENOMIC DNA]</scope>
    <source>
        <strain evidence="2">1_F178</strain>
    </source>
</reference>
<dbReference type="EMBL" id="QNVT01000033">
    <property type="protein sequence ID" value="REC59722.1"/>
    <property type="molecule type" value="Genomic_DNA"/>
</dbReference>
<keyword evidence="2" id="KW-1185">Reference proteome</keyword>
<evidence type="ECO:0000313" key="1">
    <source>
        <dbReference type="EMBL" id="REC59722.1"/>
    </source>
</evidence>